<reference evidence="5 6" key="1">
    <citation type="submission" date="2014-06" db="EMBL/GenBank/DDBJ databases">
        <authorList>
            <person name="Ngugi D.K."/>
            <person name="Blom J."/>
            <person name="Alam I."/>
            <person name="Rashid M."/>
            <person name="Ba Alawi W."/>
            <person name="Zhang G."/>
            <person name="Hikmawan T."/>
            <person name="Guan Y."/>
            <person name="Antunes A."/>
            <person name="Siam R."/>
            <person name="Eldorry H."/>
            <person name="Bajic V."/>
            <person name="Stingl U."/>
        </authorList>
    </citation>
    <scope>NUCLEOTIDE SEQUENCE [LARGE SCALE GENOMIC DNA]</scope>
    <source>
        <strain evidence="5">SCGC AAA799-E16</strain>
    </source>
</reference>
<name>A0A081S7U8_9ARCH</name>
<evidence type="ECO:0000256" key="4">
    <source>
        <dbReference type="ARBA" id="ARBA00022842"/>
    </source>
</evidence>
<dbReference type="InterPro" id="IPR006439">
    <property type="entry name" value="HAD-SF_hydro_IA"/>
</dbReference>
<dbReference type="InterPro" id="IPR023214">
    <property type="entry name" value="HAD_sf"/>
</dbReference>
<protein>
    <submittedName>
        <fullName evidence="5">Putative pyrophosphatase PpaX protein</fullName>
        <ecNumber evidence="5">3.11.1.1</ecNumber>
    </submittedName>
</protein>
<dbReference type="InterPro" id="IPR041492">
    <property type="entry name" value="HAD_2"/>
</dbReference>
<comment type="similarity">
    <text evidence="2">Belongs to the HAD-like hydrolase superfamily.</text>
</comment>
<evidence type="ECO:0000256" key="1">
    <source>
        <dbReference type="ARBA" id="ARBA00001946"/>
    </source>
</evidence>
<evidence type="ECO:0000313" key="6">
    <source>
        <dbReference type="Proteomes" id="UP000028027"/>
    </source>
</evidence>
<keyword evidence="5" id="KW-0378">Hydrolase</keyword>
<dbReference type="NCBIfam" id="TIGR01509">
    <property type="entry name" value="HAD-SF-IA-v3"/>
    <property type="match status" value="1"/>
</dbReference>
<dbReference type="GO" id="GO:0046872">
    <property type="term" value="F:metal ion binding"/>
    <property type="evidence" value="ECO:0007669"/>
    <property type="project" value="UniProtKB-KW"/>
</dbReference>
<dbReference type="Pfam" id="PF13419">
    <property type="entry name" value="HAD_2"/>
    <property type="match status" value="1"/>
</dbReference>
<dbReference type="InterPro" id="IPR036412">
    <property type="entry name" value="HAD-like_sf"/>
</dbReference>
<dbReference type="PANTHER" id="PTHR46193">
    <property type="entry name" value="6-PHOSPHOGLUCONATE PHOSPHATASE"/>
    <property type="match status" value="1"/>
</dbReference>
<keyword evidence="3" id="KW-0479">Metal-binding</keyword>
<keyword evidence="4" id="KW-0460">Magnesium</keyword>
<dbReference type="InterPro" id="IPR023198">
    <property type="entry name" value="PGP-like_dom2"/>
</dbReference>
<proteinExistence type="inferred from homology"/>
<comment type="cofactor">
    <cofactor evidence="1">
        <name>Mg(2+)</name>
        <dbReference type="ChEBI" id="CHEBI:18420"/>
    </cofactor>
</comment>
<accession>A0A081S7U8</accession>
<dbReference type="SFLD" id="SFLDG01129">
    <property type="entry name" value="C1.5:_HAD__Beta-PGM__Phosphata"/>
    <property type="match status" value="1"/>
</dbReference>
<comment type="caution">
    <text evidence="5">The sequence shown here is derived from an EMBL/GenBank/DDBJ whole genome shotgun (WGS) entry which is preliminary data.</text>
</comment>
<dbReference type="CDD" id="cd07505">
    <property type="entry name" value="HAD_BPGM-like"/>
    <property type="match status" value="1"/>
</dbReference>
<organism evidence="5 6">
    <name type="scientific">Marine Group I thaumarchaeote SCGC AAA799-E16</name>
    <dbReference type="NCBI Taxonomy" id="1502292"/>
    <lineage>
        <taxon>Archaea</taxon>
        <taxon>Nitrososphaerota</taxon>
        <taxon>Marine Group I</taxon>
    </lineage>
</organism>
<evidence type="ECO:0000256" key="3">
    <source>
        <dbReference type="ARBA" id="ARBA00022723"/>
    </source>
</evidence>
<dbReference type="PANTHER" id="PTHR46193:SF9">
    <property type="entry name" value="HALOACID DEHALOGENASE-LIKE HYDROLASE DOMAIN-CONTAINING PROTEIN SGPP"/>
    <property type="match status" value="1"/>
</dbReference>
<dbReference type="Gene3D" id="1.10.150.240">
    <property type="entry name" value="Putative phosphatase, domain 2"/>
    <property type="match status" value="1"/>
</dbReference>
<keyword evidence="6" id="KW-1185">Reference proteome</keyword>
<dbReference type="EMBL" id="JNVL01000002">
    <property type="protein sequence ID" value="KER07001.1"/>
    <property type="molecule type" value="Genomic_DNA"/>
</dbReference>
<dbReference type="SFLD" id="SFLDS00003">
    <property type="entry name" value="Haloacid_Dehalogenase"/>
    <property type="match status" value="1"/>
</dbReference>
<gene>
    <name evidence="5" type="primary">ppaX</name>
    <name evidence="5" type="ORF">AAA799E16_00151</name>
</gene>
<dbReference type="AlphaFoldDB" id="A0A081S7U8"/>
<dbReference type="InterPro" id="IPR051600">
    <property type="entry name" value="Beta-PGM-like"/>
</dbReference>
<dbReference type="Gene3D" id="3.40.50.1000">
    <property type="entry name" value="HAD superfamily/HAD-like"/>
    <property type="match status" value="1"/>
</dbReference>
<evidence type="ECO:0000256" key="2">
    <source>
        <dbReference type="ARBA" id="ARBA00007958"/>
    </source>
</evidence>
<dbReference type="Proteomes" id="UP000028027">
    <property type="component" value="Unassembled WGS sequence"/>
</dbReference>
<dbReference type="EC" id="3.11.1.1" evidence="5"/>
<dbReference type="GO" id="GO:0050194">
    <property type="term" value="F:phosphonoacetaldehyde hydrolase activity"/>
    <property type="evidence" value="ECO:0007669"/>
    <property type="project" value="UniProtKB-EC"/>
</dbReference>
<dbReference type="SUPFAM" id="SSF56784">
    <property type="entry name" value="HAD-like"/>
    <property type="match status" value="1"/>
</dbReference>
<sequence>MIRAVLYDLDGVLVNATEWHYESLNLALKEIAGFQIDREEHISTFNGIPTNTKLDILHKQGRISKEQFQEIWELKQEKTFEVINKNAFVDNVKIRLHEGMSNLRKVCVTNSIRKSAELMLEKTGQMKYMEFIISNEDVWRPKPFPEGYIKAMIKLSLHPDECMIVEDSPKGLEAAKWSGANVCEVKGYHDVTLENILRKINFFNRRE</sequence>
<evidence type="ECO:0000313" key="5">
    <source>
        <dbReference type="EMBL" id="KER07001.1"/>
    </source>
</evidence>